<evidence type="ECO:0000313" key="2">
    <source>
        <dbReference type="EMBL" id="TDO47360.1"/>
    </source>
</evidence>
<dbReference type="GO" id="GO:0071949">
    <property type="term" value="F:FAD binding"/>
    <property type="evidence" value="ECO:0007669"/>
    <property type="project" value="InterPro"/>
</dbReference>
<gene>
    <name evidence="2" type="ORF">EV643_109257</name>
</gene>
<accession>A0A4V3C9V2</accession>
<dbReference type="PANTHER" id="PTHR42685:SF22">
    <property type="entry name" value="CONDITIONED MEDIUM FACTOR RECEPTOR 1"/>
    <property type="match status" value="1"/>
</dbReference>
<dbReference type="InterPro" id="IPR002938">
    <property type="entry name" value="FAD-bd"/>
</dbReference>
<dbReference type="Pfam" id="PF01494">
    <property type="entry name" value="FAD_binding_3"/>
    <property type="match status" value="1"/>
</dbReference>
<dbReference type="InterPro" id="IPR050407">
    <property type="entry name" value="Geranylgeranyl_reductase"/>
</dbReference>
<name>A0A4V3C9V2_9ACTN</name>
<evidence type="ECO:0000313" key="3">
    <source>
        <dbReference type="Proteomes" id="UP000295388"/>
    </source>
</evidence>
<sequence length="398" mass="42244">MTETHRSDHDVVVVGARCAGAATAMLLARMGHDVVVVDKAHLPTDTLSTHGIARGGVVQLARWGLLDEVLAAGAPAVKKVTFQANGESMTRRIKERGGVDHLLAPRRYILDGLLSTAAARSGADLRTGVTATGVLRSKAGRVSGLTARTADGDELVLSARFVVGADGRHSRMAGHFGAATEDAFTPRSASFYTYVEAPGWDAFEFHVGPDAFAGVFPTNDGQACVWLCRPTAAMSVLRTAGTGRAEALLTMLEEVAPDLGRRARAGRVTAPVRGAIDLPNYLRSPYGPGWALVGDAGYHRDPITGHGITDAFRDAELLATALDQSLCDREAEADGLAAYGRTRDTAVREIFDLTRALTEYPETGRFVALQIQLSEALEREADFLAALPKSPEVIESAA</sequence>
<organism evidence="2 3">
    <name type="scientific">Kribbella caucasensis</name>
    <dbReference type="NCBI Taxonomy" id="2512215"/>
    <lineage>
        <taxon>Bacteria</taxon>
        <taxon>Bacillati</taxon>
        <taxon>Actinomycetota</taxon>
        <taxon>Actinomycetes</taxon>
        <taxon>Propionibacteriales</taxon>
        <taxon>Kribbellaceae</taxon>
        <taxon>Kribbella</taxon>
    </lineage>
</organism>
<dbReference type="OrthoDB" id="103324at2"/>
<dbReference type="RefSeq" id="WP_133801721.1">
    <property type="nucleotide sequence ID" value="NZ_SNWQ01000009.1"/>
</dbReference>
<dbReference type="Proteomes" id="UP000295388">
    <property type="component" value="Unassembled WGS sequence"/>
</dbReference>
<dbReference type="Gene3D" id="3.50.50.60">
    <property type="entry name" value="FAD/NAD(P)-binding domain"/>
    <property type="match status" value="1"/>
</dbReference>
<comment type="caution">
    <text evidence="2">The sequence shown here is derived from an EMBL/GenBank/DDBJ whole genome shotgun (WGS) entry which is preliminary data.</text>
</comment>
<dbReference type="InterPro" id="IPR036188">
    <property type="entry name" value="FAD/NAD-bd_sf"/>
</dbReference>
<feature type="domain" description="FAD-binding" evidence="1">
    <location>
        <begin position="9"/>
        <end position="352"/>
    </location>
</feature>
<dbReference type="EMBL" id="SNWQ01000009">
    <property type="protein sequence ID" value="TDO47360.1"/>
    <property type="molecule type" value="Genomic_DNA"/>
</dbReference>
<dbReference type="AlphaFoldDB" id="A0A4V3C9V2"/>
<keyword evidence="3" id="KW-1185">Reference proteome</keyword>
<evidence type="ECO:0000259" key="1">
    <source>
        <dbReference type="Pfam" id="PF01494"/>
    </source>
</evidence>
<reference evidence="2 3" key="1">
    <citation type="submission" date="2019-03" db="EMBL/GenBank/DDBJ databases">
        <title>Genomic Encyclopedia of Type Strains, Phase III (KMG-III): the genomes of soil and plant-associated and newly described type strains.</title>
        <authorList>
            <person name="Whitman W."/>
        </authorList>
    </citation>
    <scope>NUCLEOTIDE SEQUENCE [LARGE SCALE GENOMIC DNA]</scope>
    <source>
        <strain evidence="2 3">VKM Ac-2527</strain>
    </source>
</reference>
<dbReference type="SUPFAM" id="SSF51905">
    <property type="entry name" value="FAD/NAD(P)-binding domain"/>
    <property type="match status" value="1"/>
</dbReference>
<dbReference type="PANTHER" id="PTHR42685">
    <property type="entry name" value="GERANYLGERANYL DIPHOSPHATE REDUCTASE"/>
    <property type="match status" value="1"/>
</dbReference>
<protein>
    <submittedName>
        <fullName evidence="2">Flavin-dependent dehydrogenase</fullName>
    </submittedName>
</protein>
<dbReference type="PRINTS" id="PR00420">
    <property type="entry name" value="RNGMNOXGNASE"/>
</dbReference>
<proteinExistence type="predicted"/>